<evidence type="ECO:0000313" key="1">
    <source>
        <dbReference type="EMBL" id="QXQ14443.1"/>
    </source>
</evidence>
<sequence length="74" mass="8447">MTELHKATGIFEANARALRSAEQKAGTAWRDVVSKRLKDRKLQPLADEERSFLQALARYDVGIAQALRELDKHR</sequence>
<keyword evidence="2" id="KW-1185">Reference proteome</keyword>
<dbReference type="EMBL" id="CP079105">
    <property type="protein sequence ID" value="QXQ14443.1"/>
    <property type="molecule type" value="Genomic_DNA"/>
</dbReference>
<name>A0ABX8S9J4_9ACTN</name>
<dbReference type="RefSeq" id="WP_066466728.1">
    <property type="nucleotide sequence ID" value="NZ_CBCRUZ010000003.1"/>
</dbReference>
<organism evidence="1 2">
    <name type="scientific">Skermania pinensis</name>
    <dbReference type="NCBI Taxonomy" id="39122"/>
    <lineage>
        <taxon>Bacteria</taxon>
        <taxon>Bacillati</taxon>
        <taxon>Actinomycetota</taxon>
        <taxon>Actinomycetes</taxon>
        <taxon>Mycobacteriales</taxon>
        <taxon>Gordoniaceae</taxon>
        <taxon>Skermania</taxon>
    </lineage>
</organism>
<gene>
    <name evidence="1" type="ORF">KV203_03225</name>
</gene>
<accession>A0ABX8S9J4</accession>
<evidence type="ECO:0000313" key="2">
    <source>
        <dbReference type="Proteomes" id="UP000887023"/>
    </source>
</evidence>
<reference evidence="1" key="1">
    <citation type="submission" date="2021-07" db="EMBL/GenBank/DDBJ databases">
        <title>Candidatus Kaistella beijingensis sp. nov. isolated from a municipal wastewater treatment plant is involved in sludge foaming.</title>
        <authorList>
            <person name="Song Y."/>
            <person name="Liu S.-J."/>
        </authorList>
    </citation>
    <scope>NUCLEOTIDE SEQUENCE</scope>
    <source>
        <strain evidence="1">DSM 43998</strain>
    </source>
</reference>
<protein>
    <submittedName>
        <fullName evidence="1">Uncharacterized protein</fullName>
    </submittedName>
</protein>
<dbReference type="Proteomes" id="UP000887023">
    <property type="component" value="Chromosome"/>
</dbReference>
<proteinExistence type="predicted"/>